<name>A0ABP0RET8_9DINO</name>
<reference evidence="9 10" key="1">
    <citation type="submission" date="2024-02" db="EMBL/GenBank/DDBJ databases">
        <authorList>
            <person name="Chen Y."/>
            <person name="Shah S."/>
            <person name="Dougan E. K."/>
            <person name="Thang M."/>
            <person name="Chan C."/>
        </authorList>
    </citation>
    <scope>NUCLEOTIDE SEQUENCE [LARGE SCALE GENOMIC DNA]</scope>
</reference>
<keyword evidence="3 5" id="KW-0378">Hydrolase</keyword>
<keyword evidence="6" id="KW-0175">Coiled coil</keyword>
<evidence type="ECO:0000259" key="8">
    <source>
        <dbReference type="PROSITE" id="PS51746"/>
    </source>
</evidence>
<accession>A0ABP0RET8</accession>
<keyword evidence="10" id="KW-1185">Reference proteome</keyword>
<evidence type="ECO:0000256" key="6">
    <source>
        <dbReference type="SAM" id="Coils"/>
    </source>
</evidence>
<feature type="coiled-coil region" evidence="6">
    <location>
        <begin position="36"/>
        <end position="84"/>
    </location>
</feature>
<evidence type="ECO:0000313" key="9">
    <source>
        <dbReference type="EMBL" id="CAK9098863.1"/>
    </source>
</evidence>
<dbReference type="EMBL" id="CAXAMM010041350">
    <property type="protein sequence ID" value="CAK9098863.1"/>
    <property type="molecule type" value="Genomic_DNA"/>
</dbReference>
<evidence type="ECO:0000256" key="3">
    <source>
        <dbReference type="ARBA" id="ARBA00022801"/>
    </source>
</evidence>
<dbReference type="PROSITE" id="PS01032">
    <property type="entry name" value="PPM_1"/>
    <property type="match status" value="1"/>
</dbReference>
<dbReference type="PROSITE" id="PS51746">
    <property type="entry name" value="PPM_2"/>
    <property type="match status" value="1"/>
</dbReference>
<dbReference type="CDD" id="cd00143">
    <property type="entry name" value="PP2Cc"/>
    <property type="match status" value="1"/>
</dbReference>
<evidence type="ECO:0000256" key="5">
    <source>
        <dbReference type="RuleBase" id="RU003465"/>
    </source>
</evidence>
<comment type="subcellular location">
    <subcellularLocation>
        <location evidence="1">Membrane</location>
        <topology evidence="1">Peripheral membrane protein</topology>
    </subcellularLocation>
</comment>
<proteinExistence type="inferred from homology"/>
<protein>
    <submittedName>
        <fullName evidence="9">Probable protein phosphatase 2C 35 (AtPP2C35)</fullName>
    </submittedName>
</protein>
<feature type="compositionally biased region" description="Acidic residues" evidence="7">
    <location>
        <begin position="156"/>
        <end position="167"/>
    </location>
</feature>
<comment type="similarity">
    <text evidence="5">Belongs to the PP2C family.</text>
</comment>
<dbReference type="InterPro" id="IPR015655">
    <property type="entry name" value="PP2C"/>
</dbReference>
<dbReference type="Proteomes" id="UP001642464">
    <property type="component" value="Unassembled WGS sequence"/>
</dbReference>
<feature type="domain" description="PPM-type phosphatase" evidence="8">
    <location>
        <begin position="210"/>
        <end position="473"/>
    </location>
</feature>
<dbReference type="SUPFAM" id="SSF81606">
    <property type="entry name" value="PP2C-like"/>
    <property type="match status" value="1"/>
</dbReference>
<evidence type="ECO:0000256" key="2">
    <source>
        <dbReference type="ARBA" id="ARBA00022723"/>
    </source>
</evidence>
<evidence type="ECO:0000313" key="10">
    <source>
        <dbReference type="Proteomes" id="UP001642464"/>
    </source>
</evidence>
<dbReference type="Pfam" id="PF00481">
    <property type="entry name" value="PP2C"/>
    <property type="match status" value="1"/>
</dbReference>
<dbReference type="Gene3D" id="3.60.40.10">
    <property type="entry name" value="PPM-type phosphatase domain"/>
    <property type="match status" value="1"/>
</dbReference>
<dbReference type="SMART" id="SM00332">
    <property type="entry name" value="PP2Cc"/>
    <property type="match status" value="1"/>
</dbReference>
<feature type="region of interest" description="Disordered" evidence="7">
    <location>
        <begin position="96"/>
        <end position="118"/>
    </location>
</feature>
<dbReference type="InterPro" id="IPR036457">
    <property type="entry name" value="PPM-type-like_dom_sf"/>
</dbReference>
<dbReference type="PANTHER" id="PTHR47992">
    <property type="entry name" value="PROTEIN PHOSPHATASE"/>
    <property type="match status" value="1"/>
</dbReference>
<evidence type="ECO:0000256" key="7">
    <source>
        <dbReference type="SAM" id="MobiDB-lite"/>
    </source>
</evidence>
<comment type="caution">
    <text evidence="9">The sequence shown here is derived from an EMBL/GenBank/DDBJ whole genome shotgun (WGS) entry which is preliminary data.</text>
</comment>
<evidence type="ECO:0000256" key="4">
    <source>
        <dbReference type="ARBA" id="ARBA00022912"/>
    </source>
</evidence>
<organism evidence="9 10">
    <name type="scientific">Durusdinium trenchii</name>
    <dbReference type="NCBI Taxonomy" id="1381693"/>
    <lineage>
        <taxon>Eukaryota</taxon>
        <taxon>Sar</taxon>
        <taxon>Alveolata</taxon>
        <taxon>Dinophyceae</taxon>
        <taxon>Suessiales</taxon>
        <taxon>Symbiodiniaceae</taxon>
        <taxon>Durusdinium</taxon>
    </lineage>
</organism>
<sequence>MAVLATSPGSGGSGATVRELHRAKMCLHSCGARNAITQLKKQLDDATAARDRERLRAESLQNVARELQRRLEEECAKANVLQKTISNAISQNASSNGFQGELMTGKNSSERRRGRDGVGSLVEKGIDEILEKKEDKDDELKHRRRPFTGKLGLEPLPEEGEPDDSEETVPRSWEYVVQGQYDRLAEQADFAPKLVSCFPEDAVACARQRGVAFVCTRGRRADAGVPNQDDFVLARHSLAHDGHIALYGVFDGHGQAGHHCAAFARGVLPESLFGQGSLIAGPEEALRVAFAQVQEGLLQQDFDTETSGTTATVALVLHFPVSEEDPEMQGESWLYVANVGDSRAVLVSRSGEDRSEIAVNRLTRDHRPDDLAEAERIQAEGGEVRRLRPGSGTSRIFAPGCQWPAMALSRSLGASIAGTCGVSSEPEVTSVRLANSSDELLVLGTDGRRVSRGGRWFDQGGVRGVRVCLKGAP</sequence>
<dbReference type="InterPro" id="IPR000222">
    <property type="entry name" value="PP2C_BS"/>
</dbReference>
<feature type="region of interest" description="Disordered" evidence="7">
    <location>
        <begin position="136"/>
        <end position="169"/>
    </location>
</feature>
<keyword evidence="2" id="KW-0479">Metal-binding</keyword>
<gene>
    <name evidence="9" type="ORF">SCF082_LOCUS46323</name>
</gene>
<keyword evidence="4 5" id="KW-0904">Protein phosphatase</keyword>
<evidence type="ECO:0000256" key="1">
    <source>
        <dbReference type="ARBA" id="ARBA00004170"/>
    </source>
</evidence>
<dbReference type="InterPro" id="IPR001932">
    <property type="entry name" value="PPM-type_phosphatase-like_dom"/>
</dbReference>